<accession>U2FQ18</accession>
<keyword evidence="2" id="KW-1185">Reference proteome</keyword>
<dbReference type="OrthoDB" id="9799128at2"/>
<dbReference type="Proteomes" id="UP000006242">
    <property type="component" value="Unassembled WGS sequence"/>
</dbReference>
<reference evidence="1 2" key="2">
    <citation type="journal article" date="2013" name="PLoS ONE">
        <title>INDIGO - INtegrated Data Warehouse of MIcrobial GenOmes with Examples from the Red Sea Extremophiles.</title>
        <authorList>
            <person name="Alam I."/>
            <person name="Antunes A."/>
            <person name="Kamau A.A."/>
            <person name="Ba Alawi W."/>
            <person name="Kalkatawi M."/>
            <person name="Stingl U."/>
            <person name="Bajic V.B."/>
        </authorList>
    </citation>
    <scope>NUCLEOTIDE SEQUENCE [LARGE SCALE GENOMIC DNA]</scope>
    <source>
        <strain evidence="1 2">E1L3A</strain>
    </source>
</reference>
<evidence type="ECO:0000313" key="2">
    <source>
        <dbReference type="Proteomes" id="UP000006242"/>
    </source>
</evidence>
<comment type="caution">
    <text evidence="1">The sequence shown here is derived from an EMBL/GenBank/DDBJ whole genome shotgun (WGS) entry which is preliminary data.</text>
</comment>
<reference evidence="1 2" key="1">
    <citation type="journal article" date="2011" name="J. Bacteriol.">
        <title>Genome sequence of Salinisphaera shabanensis, a gammaproteobacterium from the harsh, variable environment of the brine-seawater interface of the Shaban Deep in the Red Sea.</title>
        <authorList>
            <person name="Antunes A."/>
            <person name="Alam I."/>
            <person name="Bajic V.B."/>
            <person name="Stingl U."/>
        </authorList>
    </citation>
    <scope>NUCLEOTIDE SEQUENCE [LARGE SCALE GENOMIC DNA]</scope>
    <source>
        <strain evidence="1 2">E1L3A</strain>
    </source>
</reference>
<organism evidence="1 2">
    <name type="scientific">Salinisphaera shabanensis E1L3A</name>
    <dbReference type="NCBI Taxonomy" id="1033802"/>
    <lineage>
        <taxon>Bacteria</taxon>
        <taxon>Pseudomonadati</taxon>
        <taxon>Pseudomonadota</taxon>
        <taxon>Gammaproteobacteria</taxon>
        <taxon>Salinisphaerales</taxon>
        <taxon>Salinisphaeraceae</taxon>
        <taxon>Salinisphaera</taxon>
    </lineage>
</organism>
<dbReference type="EMBL" id="AFNV02000021">
    <property type="protein sequence ID" value="ERJ18239.1"/>
    <property type="molecule type" value="Genomic_DNA"/>
</dbReference>
<proteinExistence type="predicted"/>
<dbReference type="InterPro" id="IPR021948">
    <property type="entry name" value="DUF3565"/>
</dbReference>
<gene>
    <name evidence="1" type="ORF">SSPSH_002852</name>
</gene>
<protein>
    <submittedName>
        <fullName evidence="1">Pressure-regulated protein</fullName>
    </submittedName>
</protein>
<evidence type="ECO:0000313" key="1">
    <source>
        <dbReference type="EMBL" id="ERJ18239.1"/>
    </source>
</evidence>
<dbReference type="AlphaFoldDB" id="U2FQ18"/>
<sequence>MQRTILGFGRDAEGDWAARLACGHNRHVRHRPPFINRPWVIHAAGRASWLGRSFDCLRCDRLEWPVRILEHRPPDEVFNLDCNDELPRSGAPNRYWQKIEIESGRAMLFIDTLQIERSLCPGSVTAIPPTLAFHLLALTTVRGRIRSYRLI</sequence>
<dbReference type="eggNOG" id="COG3615">
    <property type="taxonomic scope" value="Bacteria"/>
</dbReference>
<name>U2FQ18_9GAMM</name>
<dbReference type="RefSeq" id="WP_006915443.1">
    <property type="nucleotide sequence ID" value="NZ_AFNV02000021.1"/>
</dbReference>
<dbReference type="Pfam" id="PF12088">
    <property type="entry name" value="DUF3565"/>
    <property type="match status" value="1"/>
</dbReference>
<dbReference type="STRING" id="1033802.SSPSH_002852"/>